<dbReference type="Proteomes" id="UP000239757">
    <property type="component" value="Unassembled WGS sequence"/>
</dbReference>
<dbReference type="EMBL" id="KZ663129">
    <property type="protein sequence ID" value="PPS15619.1"/>
    <property type="molecule type" value="Genomic_DNA"/>
</dbReference>
<reference evidence="1 2" key="1">
    <citation type="submission" date="2015-01" db="EMBL/GenBank/DDBJ databases">
        <title>Genome of allotetraploid Gossypium barbadense reveals genomic plasticity and fiber elongation in cotton evolution.</title>
        <authorList>
            <person name="Chen X."/>
            <person name="Liu X."/>
            <person name="Zhao B."/>
            <person name="Zheng H."/>
            <person name="Hu Y."/>
            <person name="Lu G."/>
            <person name="Yang C."/>
            <person name="Chen J."/>
            <person name="Shan C."/>
            <person name="Zhang L."/>
            <person name="Zhou Y."/>
            <person name="Wang L."/>
            <person name="Guo W."/>
            <person name="Bai Y."/>
            <person name="Ruan J."/>
            <person name="Shangguan X."/>
            <person name="Mao Y."/>
            <person name="Jiang J."/>
            <person name="Zhu Y."/>
            <person name="Lei J."/>
            <person name="Kang H."/>
            <person name="Chen S."/>
            <person name="He X."/>
            <person name="Wang R."/>
            <person name="Wang Y."/>
            <person name="Chen J."/>
            <person name="Wang L."/>
            <person name="Yu S."/>
            <person name="Wang B."/>
            <person name="Wei J."/>
            <person name="Song S."/>
            <person name="Lu X."/>
            <person name="Gao Z."/>
            <person name="Gu W."/>
            <person name="Deng X."/>
            <person name="Ma D."/>
            <person name="Wang S."/>
            <person name="Liang W."/>
            <person name="Fang L."/>
            <person name="Cai C."/>
            <person name="Zhu X."/>
            <person name="Zhou B."/>
            <person name="Zhang Y."/>
            <person name="Chen Z."/>
            <person name="Xu S."/>
            <person name="Zhu R."/>
            <person name="Wang S."/>
            <person name="Zhang T."/>
            <person name="Zhao G."/>
        </authorList>
    </citation>
    <scope>NUCLEOTIDE SEQUENCE [LARGE SCALE GENOMIC DNA]</scope>
    <source>
        <strain evidence="2">cv. Xinhai21</strain>
        <tissue evidence="1">Leaf</tissue>
    </source>
</reference>
<name>A0A2P5YJ38_GOSBA</name>
<gene>
    <name evidence="1" type="ORF">GOBAR_AA04960</name>
</gene>
<sequence length="171" mass="18520">MELVDDENVETMVALYCGNQSNQNVLVQLFAELAGVELIEDPTSLGEEHGAQEQCMVVPISYIDNQSTVCEINIDLNVAPEADMVNDDVYNSSGTSDQEVDSDCDPGVDKVPDDIDDEGMNGYGNINASSVGNQIYRIVIHNNPGAHMSQIDPDTAHAAEFLEYPKILPAS</sequence>
<evidence type="ECO:0000313" key="1">
    <source>
        <dbReference type="EMBL" id="PPS15619.1"/>
    </source>
</evidence>
<evidence type="ECO:0000313" key="2">
    <source>
        <dbReference type="Proteomes" id="UP000239757"/>
    </source>
</evidence>
<organism evidence="1 2">
    <name type="scientific">Gossypium barbadense</name>
    <name type="common">Sea Island cotton</name>
    <name type="synonym">Hibiscus barbadensis</name>
    <dbReference type="NCBI Taxonomy" id="3634"/>
    <lineage>
        <taxon>Eukaryota</taxon>
        <taxon>Viridiplantae</taxon>
        <taxon>Streptophyta</taxon>
        <taxon>Embryophyta</taxon>
        <taxon>Tracheophyta</taxon>
        <taxon>Spermatophyta</taxon>
        <taxon>Magnoliopsida</taxon>
        <taxon>eudicotyledons</taxon>
        <taxon>Gunneridae</taxon>
        <taxon>Pentapetalae</taxon>
        <taxon>rosids</taxon>
        <taxon>malvids</taxon>
        <taxon>Malvales</taxon>
        <taxon>Malvaceae</taxon>
        <taxon>Malvoideae</taxon>
        <taxon>Gossypium</taxon>
    </lineage>
</organism>
<proteinExistence type="predicted"/>
<protein>
    <submittedName>
        <fullName evidence="1">Uncharacterized protein</fullName>
    </submittedName>
</protein>
<dbReference type="OrthoDB" id="10357452at2759"/>
<dbReference type="AlphaFoldDB" id="A0A2P5YJ38"/>
<accession>A0A2P5YJ38</accession>